<dbReference type="Gene3D" id="3.30.420.40">
    <property type="match status" value="1"/>
</dbReference>
<dbReference type="AlphaFoldDB" id="A0A919JUA0"/>
<dbReference type="RefSeq" id="WP_203781223.1">
    <property type="nucleotide sequence ID" value="NZ_BOMV01000021.1"/>
</dbReference>
<organism evidence="3 4">
    <name type="scientific">Paractinoplanes rishiriensis</name>
    <dbReference type="NCBI Taxonomy" id="1050105"/>
    <lineage>
        <taxon>Bacteria</taxon>
        <taxon>Bacillati</taxon>
        <taxon>Actinomycetota</taxon>
        <taxon>Actinomycetes</taxon>
        <taxon>Micromonosporales</taxon>
        <taxon>Micromonosporaceae</taxon>
        <taxon>Paractinoplanes</taxon>
    </lineage>
</organism>
<comment type="caution">
    <text evidence="3">The sequence shown here is derived from an EMBL/GenBank/DDBJ whole genome shotgun (WGS) entry which is preliminary data.</text>
</comment>
<reference evidence="3" key="1">
    <citation type="submission" date="2021-01" db="EMBL/GenBank/DDBJ databases">
        <title>Whole genome shotgun sequence of Actinoplanes rishiriensis NBRC 108556.</title>
        <authorList>
            <person name="Komaki H."/>
            <person name="Tamura T."/>
        </authorList>
    </citation>
    <scope>NUCLEOTIDE SEQUENCE</scope>
    <source>
        <strain evidence="3">NBRC 108556</strain>
    </source>
</reference>
<dbReference type="InterPro" id="IPR043129">
    <property type="entry name" value="ATPase_NBD"/>
</dbReference>
<dbReference type="Pfam" id="PF00370">
    <property type="entry name" value="FGGY_N"/>
    <property type="match status" value="1"/>
</dbReference>
<dbReference type="GO" id="GO:0005975">
    <property type="term" value="P:carbohydrate metabolic process"/>
    <property type="evidence" value="ECO:0007669"/>
    <property type="project" value="InterPro"/>
</dbReference>
<dbReference type="GO" id="GO:0016301">
    <property type="term" value="F:kinase activity"/>
    <property type="evidence" value="ECO:0007669"/>
    <property type="project" value="InterPro"/>
</dbReference>
<evidence type="ECO:0000259" key="2">
    <source>
        <dbReference type="Pfam" id="PF00370"/>
    </source>
</evidence>
<proteinExistence type="predicted"/>
<sequence length="105" mass="11260">MSDDLVLAIDQCTSSTKCLLVDPAGMVVREENEPVPIRYPPPGCAEQDAGEILDSVLTTATRCLNGVPRSAVRGDRNQHPARVGDRPGPPRPAGPTWCWPAGQRT</sequence>
<evidence type="ECO:0000313" key="4">
    <source>
        <dbReference type="Proteomes" id="UP000636960"/>
    </source>
</evidence>
<feature type="compositionally biased region" description="Basic and acidic residues" evidence="1">
    <location>
        <begin position="72"/>
        <end position="85"/>
    </location>
</feature>
<feature type="domain" description="Carbohydrate kinase FGGY N-terminal" evidence="2">
    <location>
        <begin position="6"/>
        <end position="65"/>
    </location>
</feature>
<protein>
    <recommendedName>
        <fullName evidence="2">Carbohydrate kinase FGGY N-terminal domain-containing protein</fullName>
    </recommendedName>
</protein>
<evidence type="ECO:0000313" key="3">
    <source>
        <dbReference type="EMBL" id="GIE94920.1"/>
    </source>
</evidence>
<dbReference type="Proteomes" id="UP000636960">
    <property type="component" value="Unassembled WGS sequence"/>
</dbReference>
<dbReference type="InterPro" id="IPR018484">
    <property type="entry name" value="FGGY_N"/>
</dbReference>
<accession>A0A919JUA0</accession>
<evidence type="ECO:0000256" key="1">
    <source>
        <dbReference type="SAM" id="MobiDB-lite"/>
    </source>
</evidence>
<keyword evidence="4" id="KW-1185">Reference proteome</keyword>
<gene>
    <name evidence="3" type="ORF">Ari01nite_23850</name>
</gene>
<feature type="region of interest" description="Disordered" evidence="1">
    <location>
        <begin position="68"/>
        <end position="105"/>
    </location>
</feature>
<dbReference type="EMBL" id="BOMV01000021">
    <property type="protein sequence ID" value="GIE94920.1"/>
    <property type="molecule type" value="Genomic_DNA"/>
</dbReference>
<name>A0A919JUA0_9ACTN</name>
<dbReference type="SUPFAM" id="SSF53067">
    <property type="entry name" value="Actin-like ATPase domain"/>
    <property type="match status" value="1"/>
</dbReference>